<accession>A0A4R8H8G0</accession>
<keyword evidence="2" id="KW-1185">Reference proteome</keyword>
<protein>
    <recommendedName>
        <fullName evidence="3">YlxP-like protein</fullName>
    </recommendedName>
</protein>
<dbReference type="STRING" id="926561.GCA_000379025_00128"/>
<proteinExistence type="predicted"/>
<name>A0A4R8H8G0_9FIRM</name>
<dbReference type="AlphaFoldDB" id="A0A4R8H8G0"/>
<evidence type="ECO:0008006" key="3">
    <source>
        <dbReference type="Google" id="ProtNLM"/>
    </source>
</evidence>
<dbReference type="PANTHER" id="PTHR36441">
    <property type="entry name" value="HYPOTHETICAL CYTOSOLIC PROTEIN"/>
    <property type="match status" value="1"/>
</dbReference>
<dbReference type="InterPro" id="IPR036746">
    <property type="entry name" value="TT1725-like_sf"/>
</dbReference>
<evidence type="ECO:0000313" key="2">
    <source>
        <dbReference type="Proteomes" id="UP000295832"/>
    </source>
</evidence>
<dbReference type="RefSeq" id="WP_134116570.1">
    <property type="nucleotide sequence ID" value="NZ_SOEG01000012.1"/>
</dbReference>
<dbReference type="PANTHER" id="PTHR36441:SF1">
    <property type="entry name" value="DUF503 DOMAIN-CONTAINING PROTEIN"/>
    <property type="match status" value="1"/>
</dbReference>
<dbReference type="Gene3D" id="3.30.70.1120">
    <property type="entry name" value="TT1725-like"/>
    <property type="match status" value="1"/>
</dbReference>
<gene>
    <name evidence="1" type="ORF">C7959_1129</name>
</gene>
<reference evidence="1 2" key="1">
    <citation type="submission" date="2019-03" db="EMBL/GenBank/DDBJ databases">
        <title>Subsurface microbial communities from deep shales in Ohio and West Virginia, USA.</title>
        <authorList>
            <person name="Wrighton K."/>
        </authorList>
    </citation>
    <scope>NUCLEOTIDE SEQUENCE [LARGE SCALE GENOMIC DNA]</scope>
    <source>
        <strain evidence="1 2">MSL 6dP</strain>
    </source>
</reference>
<organism evidence="1 2">
    <name type="scientific">Orenia marismortui</name>
    <dbReference type="NCBI Taxonomy" id="46469"/>
    <lineage>
        <taxon>Bacteria</taxon>
        <taxon>Bacillati</taxon>
        <taxon>Bacillota</taxon>
        <taxon>Clostridia</taxon>
        <taxon>Halanaerobiales</taxon>
        <taxon>Halobacteroidaceae</taxon>
        <taxon>Orenia</taxon>
    </lineage>
</organism>
<comment type="caution">
    <text evidence="1">The sequence shown here is derived from an EMBL/GenBank/DDBJ whole genome shotgun (WGS) entry which is preliminary data.</text>
</comment>
<dbReference type="InterPro" id="IPR007546">
    <property type="entry name" value="DUF503"/>
</dbReference>
<dbReference type="Pfam" id="PF04456">
    <property type="entry name" value="DUF503"/>
    <property type="match status" value="1"/>
</dbReference>
<dbReference type="Proteomes" id="UP000295832">
    <property type="component" value="Unassembled WGS sequence"/>
</dbReference>
<evidence type="ECO:0000313" key="1">
    <source>
        <dbReference type="EMBL" id="TDX51509.1"/>
    </source>
</evidence>
<dbReference type="SUPFAM" id="SSF103007">
    <property type="entry name" value="Hypothetical protein TT1725"/>
    <property type="match status" value="1"/>
</dbReference>
<dbReference type="EMBL" id="SOEG01000012">
    <property type="protein sequence ID" value="TDX51509.1"/>
    <property type="molecule type" value="Genomic_DNA"/>
</dbReference>
<sequence>MIVGLCRVELRVPMSQSLKNKRGVLKSMINRIKNRFNVSISEVAKHDDLKLASLGIVTVSCDRIYVEKLLNKVLDYIEANYIEVQLLDESIEFI</sequence>